<dbReference type="InterPro" id="IPR013825">
    <property type="entry name" value="Topo_IA_cen_sub2"/>
</dbReference>
<dbReference type="InterPro" id="IPR003602">
    <property type="entry name" value="Topo_IA_DNA-bd_dom"/>
</dbReference>
<dbReference type="InterPro" id="IPR034149">
    <property type="entry name" value="TOPRIM_TopoI"/>
</dbReference>
<feature type="domain" description="Toprim" evidence="9">
    <location>
        <begin position="5"/>
        <end position="115"/>
    </location>
</feature>
<dbReference type="InterPro" id="IPR013824">
    <property type="entry name" value="Topo_IA_cen_sub1"/>
</dbReference>
<evidence type="ECO:0000256" key="6">
    <source>
        <dbReference type="ARBA" id="ARBA00023029"/>
    </source>
</evidence>
<name>A0A644Y869_9ZZZZ</name>
<keyword evidence="5" id="KW-0460">Magnesium</keyword>
<dbReference type="PROSITE" id="PS52039">
    <property type="entry name" value="TOPO_IA_2"/>
    <property type="match status" value="1"/>
</dbReference>
<evidence type="ECO:0000256" key="3">
    <source>
        <dbReference type="ARBA" id="ARBA00012891"/>
    </source>
</evidence>
<dbReference type="SMART" id="SM00436">
    <property type="entry name" value="TOP1Bc"/>
    <property type="match status" value="1"/>
</dbReference>
<dbReference type="InterPro" id="IPR000380">
    <property type="entry name" value="Topo_IA"/>
</dbReference>
<dbReference type="PROSITE" id="PS00396">
    <property type="entry name" value="TOPO_IA_1"/>
    <property type="match status" value="1"/>
</dbReference>
<dbReference type="InterPro" id="IPR013497">
    <property type="entry name" value="Topo_IA_cen"/>
</dbReference>
<protein>
    <recommendedName>
        <fullName evidence="3">DNA topoisomerase</fullName>
        <ecNumber evidence="3">5.6.2.1</ecNumber>
    </recommendedName>
</protein>
<dbReference type="GO" id="GO:0046872">
    <property type="term" value="F:metal ion binding"/>
    <property type="evidence" value="ECO:0007669"/>
    <property type="project" value="UniProtKB-KW"/>
</dbReference>
<proteinExistence type="inferred from homology"/>
<dbReference type="Gene3D" id="1.10.290.10">
    <property type="entry name" value="Topoisomerase I, domain 4"/>
    <property type="match status" value="1"/>
</dbReference>
<dbReference type="HAMAP" id="MF_00952">
    <property type="entry name" value="Topoisom_1_prok"/>
    <property type="match status" value="1"/>
</dbReference>
<evidence type="ECO:0000256" key="1">
    <source>
        <dbReference type="ARBA" id="ARBA00000213"/>
    </source>
</evidence>
<dbReference type="InterPro" id="IPR005733">
    <property type="entry name" value="TopoI_bac-type"/>
</dbReference>
<dbReference type="EC" id="5.6.2.1" evidence="3"/>
<dbReference type="Gene3D" id="2.70.20.10">
    <property type="entry name" value="Topoisomerase I, domain 3"/>
    <property type="match status" value="1"/>
</dbReference>
<dbReference type="InterPro" id="IPR025589">
    <property type="entry name" value="Toprim_C_rpt"/>
</dbReference>
<evidence type="ECO:0000259" key="9">
    <source>
        <dbReference type="PROSITE" id="PS50880"/>
    </source>
</evidence>
<gene>
    <name evidence="11" type="primary">topA_27</name>
    <name evidence="11" type="ORF">SDC9_71230</name>
</gene>
<dbReference type="InterPro" id="IPR028612">
    <property type="entry name" value="Topoisom_1_IA"/>
</dbReference>
<dbReference type="NCBIfam" id="TIGR01051">
    <property type="entry name" value="topA_bact"/>
    <property type="match status" value="1"/>
</dbReference>
<organism evidence="11">
    <name type="scientific">bioreactor metagenome</name>
    <dbReference type="NCBI Taxonomy" id="1076179"/>
    <lineage>
        <taxon>unclassified sequences</taxon>
        <taxon>metagenomes</taxon>
        <taxon>ecological metagenomes</taxon>
    </lineage>
</organism>
<dbReference type="PANTHER" id="PTHR42785:SF1">
    <property type="entry name" value="DNA TOPOISOMERASE"/>
    <property type="match status" value="1"/>
</dbReference>
<evidence type="ECO:0000259" key="10">
    <source>
        <dbReference type="PROSITE" id="PS52039"/>
    </source>
</evidence>
<accession>A0A644Y869</accession>
<dbReference type="CDD" id="cd00186">
    <property type="entry name" value="TOP1Ac"/>
    <property type="match status" value="1"/>
</dbReference>
<dbReference type="CDD" id="cd03363">
    <property type="entry name" value="TOPRIM_TopoIA_TopoI"/>
    <property type="match status" value="1"/>
</dbReference>
<evidence type="ECO:0000313" key="11">
    <source>
        <dbReference type="EMBL" id="MPM24745.1"/>
    </source>
</evidence>
<dbReference type="GO" id="GO:0003677">
    <property type="term" value="F:DNA binding"/>
    <property type="evidence" value="ECO:0007669"/>
    <property type="project" value="UniProtKB-KW"/>
</dbReference>
<dbReference type="Pfam" id="PF01751">
    <property type="entry name" value="Toprim"/>
    <property type="match status" value="1"/>
</dbReference>
<keyword evidence="8 11" id="KW-0413">Isomerase</keyword>
<dbReference type="InterPro" id="IPR013826">
    <property type="entry name" value="Topo_IA_cen_sub3"/>
</dbReference>
<dbReference type="InterPro" id="IPR006171">
    <property type="entry name" value="TOPRIM_dom"/>
</dbReference>
<evidence type="ECO:0000256" key="2">
    <source>
        <dbReference type="ARBA" id="ARBA00009446"/>
    </source>
</evidence>
<dbReference type="SUPFAM" id="SSF56712">
    <property type="entry name" value="Prokaryotic type I DNA topoisomerase"/>
    <property type="match status" value="1"/>
</dbReference>
<comment type="caution">
    <text evidence="11">The sequence shown here is derived from an EMBL/GenBank/DDBJ whole genome shotgun (WGS) entry which is preliminary data.</text>
</comment>
<dbReference type="PANTHER" id="PTHR42785">
    <property type="entry name" value="DNA TOPOISOMERASE, TYPE IA, CORE"/>
    <property type="match status" value="1"/>
</dbReference>
<evidence type="ECO:0000256" key="8">
    <source>
        <dbReference type="ARBA" id="ARBA00023235"/>
    </source>
</evidence>
<dbReference type="InterPro" id="IPR023405">
    <property type="entry name" value="Topo_IA_core_domain"/>
</dbReference>
<dbReference type="InterPro" id="IPR003601">
    <property type="entry name" value="Topo_IA_2"/>
</dbReference>
<comment type="catalytic activity">
    <reaction evidence="1">
        <text>ATP-independent breakage of single-stranded DNA, followed by passage and rejoining.</text>
        <dbReference type="EC" id="5.6.2.1"/>
    </reaction>
</comment>
<dbReference type="Pfam" id="PF01131">
    <property type="entry name" value="Topoisom_bac"/>
    <property type="match status" value="1"/>
</dbReference>
<sequence>MDDANTLIIVESPTKAKTITKFLPSNCKVVASKGHIRDLPEDRMAIDVEHDFACDYEVVPGKESLIKELKSSLKKADRLLLATDEDREGESISWHLLEVLKPKIPFRRMVFHEITKSAITKALDGGRPLDENLVQAQEGRRIVDRLYGYTLSPTLWKKLSNKKLSAGRVQSVGLRLTVQRERERLVFKQSTYYDAKAQLLAAQKQGFEAKLTAYQGQRLANSKDFDSVTGEYKAKGQVLMLTKEQALSIVKELKGEQFKVQDIQRKPFVTRPSIPFTTSTLQQDAIKKLHISASDTMRIAQKLYENGFITYMRTDSPSLSGEGTQAARNLVGQLYGQEYLSPSPRYFAAKSAGAQEAHEAIRPAGDTFLLPSDTHLTGKELALYELIWKRTLASQMAEAKKATTTVTLEAGSGTFTATGTEIVFPGFLRAYVEGSDDPDAALEDKETLLPAMKVGQVCPLESLVEVEHQTKSPARYTEASLVQELEKRGIGRPSTYATIIKTLLDRRYVVKEGAALAPTFIGFAVCQFLETNFPQFVDYDFTSMMEDGLDKIASGELDKKSFLCSFYCGDTGLQNQNVLQLQQDNKVVSKTLQLPHISDSNPVMIGPYGAYVIDANGAFISLPLSWTPGTITDEDVKTLIANGKEKLQPVSLGNGAVNGEAVKVMNGRFGPYWQEGEGKDAKRASIPKWVQDADRAEDLELANRYLGLPRNLGKDEEGNDVLAFKGKYGPYIACNNKTRNLKKTDHDQQLFSITLDEALVLLSQEVEKSGAKGKKGGSRMAKASTVKELGEFEGVPVSLANGRYGYYLKAGKENIALPNEYKKDEEKALSLTLAEAVEHIRTKRAKD</sequence>
<reference evidence="11" key="1">
    <citation type="submission" date="2019-08" db="EMBL/GenBank/DDBJ databases">
        <authorList>
            <person name="Kucharzyk K."/>
            <person name="Murdoch R.W."/>
            <person name="Higgins S."/>
            <person name="Loffler F."/>
        </authorList>
    </citation>
    <scope>NUCLEOTIDE SEQUENCE</scope>
</reference>
<evidence type="ECO:0000256" key="7">
    <source>
        <dbReference type="ARBA" id="ARBA00023125"/>
    </source>
</evidence>
<keyword evidence="6" id="KW-0799">Topoisomerase</keyword>
<dbReference type="Gene3D" id="1.10.460.10">
    <property type="entry name" value="Topoisomerase I, domain 2"/>
    <property type="match status" value="1"/>
</dbReference>
<keyword evidence="4" id="KW-0479">Metal-binding</keyword>
<dbReference type="SMART" id="SM00437">
    <property type="entry name" value="TOP1Ac"/>
    <property type="match status" value="1"/>
</dbReference>
<dbReference type="Gene3D" id="3.40.50.140">
    <property type="match status" value="1"/>
</dbReference>
<dbReference type="Pfam" id="PF13368">
    <property type="entry name" value="Toprim_C_rpt"/>
    <property type="match status" value="3"/>
</dbReference>
<feature type="domain" description="Topo IA-type catalytic" evidence="10">
    <location>
        <begin position="130"/>
        <end position="574"/>
    </location>
</feature>
<dbReference type="GO" id="GO:0006265">
    <property type="term" value="P:DNA topological change"/>
    <property type="evidence" value="ECO:0007669"/>
    <property type="project" value="InterPro"/>
</dbReference>
<dbReference type="InterPro" id="IPR023406">
    <property type="entry name" value="Topo_IA_AS"/>
</dbReference>
<dbReference type="GO" id="GO:0003917">
    <property type="term" value="F:DNA topoisomerase type I (single strand cut, ATP-independent) activity"/>
    <property type="evidence" value="ECO:0007669"/>
    <property type="project" value="UniProtKB-EC"/>
</dbReference>
<comment type="similarity">
    <text evidence="2">Belongs to the type IA topoisomerase family.</text>
</comment>
<dbReference type="AlphaFoldDB" id="A0A644Y869"/>
<keyword evidence="7" id="KW-0238">DNA-binding</keyword>
<dbReference type="PRINTS" id="PR00417">
    <property type="entry name" value="PRTPISMRASEI"/>
</dbReference>
<dbReference type="SMART" id="SM00493">
    <property type="entry name" value="TOPRIM"/>
    <property type="match status" value="1"/>
</dbReference>
<evidence type="ECO:0000256" key="5">
    <source>
        <dbReference type="ARBA" id="ARBA00022842"/>
    </source>
</evidence>
<evidence type="ECO:0000256" key="4">
    <source>
        <dbReference type="ARBA" id="ARBA00022723"/>
    </source>
</evidence>
<dbReference type="PROSITE" id="PS50880">
    <property type="entry name" value="TOPRIM"/>
    <property type="match status" value="1"/>
</dbReference>
<dbReference type="EMBL" id="VSSQ01004333">
    <property type="protein sequence ID" value="MPM24745.1"/>
    <property type="molecule type" value="Genomic_DNA"/>
</dbReference>